<evidence type="ECO:0000259" key="2">
    <source>
        <dbReference type="SMART" id="SM01233"/>
    </source>
</evidence>
<dbReference type="HOGENOM" id="CLU_043312_0_0_1"/>
<dbReference type="OrthoDB" id="5390558at2759"/>
<dbReference type="Gene3D" id="6.10.140.1040">
    <property type="match status" value="1"/>
</dbReference>
<evidence type="ECO:0000313" key="3">
    <source>
        <dbReference type="EMBL" id="KIO20417.1"/>
    </source>
</evidence>
<evidence type="ECO:0000256" key="1">
    <source>
        <dbReference type="SAM" id="MobiDB-lite"/>
    </source>
</evidence>
<feature type="compositionally biased region" description="Polar residues" evidence="1">
    <location>
        <begin position="39"/>
        <end position="48"/>
    </location>
</feature>
<feature type="region of interest" description="Disordered" evidence="1">
    <location>
        <begin position="1"/>
        <end position="211"/>
    </location>
</feature>
<dbReference type="EMBL" id="KN823175">
    <property type="protein sequence ID" value="KIO20417.1"/>
    <property type="molecule type" value="Genomic_DNA"/>
</dbReference>
<keyword evidence="4" id="KW-1185">Reference proteome</keyword>
<reference evidence="4" key="2">
    <citation type="submission" date="2015-01" db="EMBL/GenBank/DDBJ databases">
        <title>Evolutionary Origins and Diversification of the Mycorrhizal Mutualists.</title>
        <authorList>
            <consortium name="DOE Joint Genome Institute"/>
            <consortium name="Mycorrhizal Genomics Consortium"/>
            <person name="Kohler A."/>
            <person name="Kuo A."/>
            <person name="Nagy L.G."/>
            <person name="Floudas D."/>
            <person name="Copeland A."/>
            <person name="Barry K.W."/>
            <person name="Cichocki N."/>
            <person name="Veneault-Fourrey C."/>
            <person name="LaButti K."/>
            <person name="Lindquist E.A."/>
            <person name="Lipzen A."/>
            <person name="Lundell T."/>
            <person name="Morin E."/>
            <person name="Murat C."/>
            <person name="Riley R."/>
            <person name="Ohm R."/>
            <person name="Sun H."/>
            <person name="Tunlid A."/>
            <person name="Henrissat B."/>
            <person name="Grigoriev I.V."/>
            <person name="Hibbett D.S."/>
            <person name="Martin F."/>
        </authorList>
    </citation>
    <scope>NUCLEOTIDE SEQUENCE [LARGE SCALE GENOMIC DNA]</scope>
    <source>
        <strain evidence="4">MUT 4182</strain>
    </source>
</reference>
<dbReference type="PANTHER" id="PTHR12299">
    <property type="entry name" value="HYALURONIC ACID-BINDING PROTEIN 4"/>
    <property type="match status" value="1"/>
</dbReference>
<dbReference type="STRING" id="1051891.A0A0C3LG54"/>
<dbReference type="InterPro" id="IPR006861">
    <property type="entry name" value="HABP4_PAIRBP1-bd"/>
</dbReference>
<dbReference type="GO" id="GO:0005737">
    <property type="term" value="C:cytoplasm"/>
    <property type="evidence" value="ECO:0007669"/>
    <property type="project" value="TreeGrafter"/>
</dbReference>
<name>A0A0C3LG54_9AGAM</name>
<organism evidence="3 4">
    <name type="scientific">Tulasnella calospora MUT 4182</name>
    <dbReference type="NCBI Taxonomy" id="1051891"/>
    <lineage>
        <taxon>Eukaryota</taxon>
        <taxon>Fungi</taxon>
        <taxon>Dikarya</taxon>
        <taxon>Basidiomycota</taxon>
        <taxon>Agaricomycotina</taxon>
        <taxon>Agaricomycetes</taxon>
        <taxon>Cantharellales</taxon>
        <taxon>Tulasnellaceae</taxon>
        <taxon>Tulasnella</taxon>
    </lineage>
</organism>
<feature type="compositionally biased region" description="Basic and acidic residues" evidence="1">
    <location>
        <begin position="272"/>
        <end position="282"/>
    </location>
</feature>
<dbReference type="Pfam" id="PF04774">
    <property type="entry name" value="HABP4_PAI-RBP1"/>
    <property type="match status" value="1"/>
</dbReference>
<dbReference type="AlphaFoldDB" id="A0A0C3LG54"/>
<proteinExistence type="predicted"/>
<evidence type="ECO:0000313" key="4">
    <source>
        <dbReference type="Proteomes" id="UP000054248"/>
    </source>
</evidence>
<sequence length="354" mass="37263">MSVAAFNKFALLDDEDGKGSLGLATAKSKATAASPAEPQKTQQQSKTGPASRSGRYYARGGGPKPQATDSNTAAAAEESTLPTQRFDRTEGRHDRGRGRGEFRGRGEGRGRGRGGRPYRDDRHSKTGIVDTSKQVSQGWGGTDGNNELAVESAAEKDAQEETKAEGGASWGEETPAASWGGEGAPPGDAAAAPEGEKAAAPEPEEDNTMTLDEYLAKKAETGLSGLVGSAQIRKANEGAGDDLFKDAQQLLREEEEVDDFYVGKPKTQRAPKAKEVKEKITIEIDGQFADSGSRGGRGRGRGGRGDFRGGRGRGGDRDRGDRPDRGGRGGGYRGRNAGPRALNVDDQKAFPSLV</sequence>
<accession>A0A0C3LG54</accession>
<dbReference type="GO" id="GO:0003723">
    <property type="term" value="F:RNA binding"/>
    <property type="evidence" value="ECO:0007669"/>
    <property type="project" value="InterPro"/>
</dbReference>
<dbReference type="SMART" id="SM01233">
    <property type="entry name" value="HABP4_PAI-RBP1"/>
    <property type="match status" value="1"/>
</dbReference>
<dbReference type="PANTHER" id="PTHR12299:SF17">
    <property type="entry name" value="AT19571P-RELATED"/>
    <property type="match status" value="1"/>
</dbReference>
<feature type="domain" description="Hyaluronan/mRNA-binding protein" evidence="2">
    <location>
        <begin position="116"/>
        <end position="238"/>
    </location>
</feature>
<protein>
    <recommendedName>
        <fullName evidence="2">Hyaluronan/mRNA-binding protein domain-containing protein</fullName>
    </recommendedName>
</protein>
<feature type="compositionally biased region" description="Basic and acidic residues" evidence="1">
    <location>
        <begin position="153"/>
        <end position="164"/>
    </location>
</feature>
<reference evidence="3 4" key="1">
    <citation type="submission" date="2014-04" db="EMBL/GenBank/DDBJ databases">
        <authorList>
            <consortium name="DOE Joint Genome Institute"/>
            <person name="Kuo A."/>
            <person name="Girlanda M."/>
            <person name="Perotto S."/>
            <person name="Kohler A."/>
            <person name="Nagy L.G."/>
            <person name="Floudas D."/>
            <person name="Copeland A."/>
            <person name="Barry K.W."/>
            <person name="Cichocki N."/>
            <person name="Veneault-Fourrey C."/>
            <person name="LaButti K."/>
            <person name="Lindquist E.A."/>
            <person name="Lipzen A."/>
            <person name="Lundell T."/>
            <person name="Morin E."/>
            <person name="Murat C."/>
            <person name="Sun H."/>
            <person name="Tunlid A."/>
            <person name="Henrissat B."/>
            <person name="Grigoriev I.V."/>
            <person name="Hibbett D.S."/>
            <person name="Martin F."/>
            <person name="Nordberg H.P."/>
            <person name="Cantor M.N."/>
            <person name="Hua S.X."/>
        </authorList>
    </citation>
    <scope>NUCLEOTIDE SEQUENCE [LARGE SCALE GENOMIC DNA]</scope>
    <source>
        <strain evidence="3 4">MUT 4182</strain>
    </source>
</reference>
<dbReference type="InterPro" id="IPR039764">
    <property type="entry name" value="HABP4/SERBP1-like"/>
</dbReference>
<gene>
    <name evidence="3" type="ORF">M407DRAFT_245812</name>
</gene>
<feature type="compositionally biased region" description="Basic and acidic residues" evidence="1">
    <location>
        <begin position="303"/>
        <end position="327"/>
    </location>
</feature>
<feature type="compositionally biased region" description="Basic and acidic residues" evidence="1">
    <location>
        <begin position="85"/>
        <end position="110"/>
    </location>
</feature>
<feature type="region of interest" description="Disordered" evidence="1">
    <location>
        <begin position="262"/>
        <end position="354"/>
    </location>
</feature>
<feature type="compositionally biased region" description="Low complexity" evidence="1">
    <location>
        <begin position="24"/>
        <end position="34"/>
    </location>
</feature>
<dbReference type="Proteomes" id="UP000054248">
    <property type="component" value="Unassembled WGS sequence"/>
</dbReference>
<dbReference type="GO" id="GO:0005634">
    <property type="term" value="C:nucleus"/>
    <property type="evidence" value="ECO:0007669"/>
    <property type="project" value="TreeGrafter"/>
</dbReference>